<dbReference type="InterPro" id="IPR001155">
    <property type="entry name" value="OxRdtase_FMN_N"/>
</dbReference>
<dbReference type="PANTHER" id="PTHR22893:SF91">
    <property type="entry name" value="NADPH DEHYDROGENASE 2-RELATED"/>
    <property type="match status" value="1"/>
</dbReference>
<comment type="caution">
    <text evidence="2">The sequence shown here is derived from an EMBL/GenBank/DDBJ whole genome shotgun (WGS) entry which is preliminary data.</text>
</comment>
<dbReference type="Pfam" id="PF00724">
    <property type="entry name" value="Oxidored_FMN"/>
    <property type="match status" value="1"/>
</dbReference>
<dbReference type="EC" id="1.-.-.-" evidence="2"/>
<name>A0A7W9GRA4_9ACTN</name>
<dbReference type="CDD" id="cd02933">
    <property type="entry name" value="OYE_like_FMN"/>
    <property type="match status" value="1"/>
</dbReference>
<accession>A0A7W9GRA4</accession>
<dbReference type="EMBL" id="JACHMM010000001">
    <property type="protein sequence ID" value="MBB5788378.1"/>
    <property type="molecule type" value="Genomic_DNA"/>
</dbReference>
<feature type="domain" description="NADH:flavin oxidoreductase/NADH oxidase N-terminal" evidence="1">
    <location>
        <begin position="6"/>
        <end position="334"/>
    </location>
</feature>
<organism evidence="2 3">
    <name type="scientific">Jiangella mangrovi</name>
    <dbReference type="NCBI Taxonomy" id="1524084"/>
    <lineage>
        <taxon>Bacteria</taxon>
        <taxon>Bacillati</taxon>
        <taxon>Actinomycetota</taxon>
        <taxon>Actinomycetes</taxon>
        <taxon>Jiangellales</taxon>
        <taxon>Jiangellaceae</taxon>
        <taxon>Jiangella</taxon>
    </lineage>
</organism>
<dbReference type="SUPFAM" id="SSF51395">
    <property type="entry name" value="FMN-linked oxidoreductases"/>
    <property type="match status" value="1"/>
</dbReference>
<keyword evidence="3" id="KW-1185">Reference proteome</keyword>
<protein>
    <submittedName>
        <fullName evidence="2">N-ethylmaleimide reductase</fullName>
        <ecNumber evidence="2">1.-.-.-</ecNumber>
    </submittedName>
</protein>
<sequence>MTTNALFRPVRAGRLQLPNRIVMAPMTRLRATDDGTPTAEMAVYYAQRASAGLIVTEGIWPEPAGQSEWRVPGLSDGRHVDGWRRVTAAIHAAGGTVVAQLMHGGRNGHPGARYDGTVPAGPSAVAKTEPVHLPDGSKAAPPAPRAMTVADIDRVVGSYENAAANALAAGFDGVEIHAANSYLPHQFLADNTNLRTDDYGGDVAGRIRFPLRVARAVADTVGADRTAIRLSPGNPQFEMVERDPAPVYRALLAELDRLGLAYLHLTDDDAYPALADLRPRWSGTLIANVGENREPTTACAAVRALEAGLADAVSFGRGFLVNPDLPHRLRHDLTWNPLDEAHLYTPGPVGYTDYPVAS</sequence>
<proteinExistence type="predicted"/>
<dbReference type="Gene3D" id="3.20.20.70">
    <property type="entry name" value="Aldolase class I"/>
    <property type="match status" value="1"/>
</dbReference>
<keyword evidence="2" id="KW-0560">Oxidoreductase</keyword>
<dbReference type="AlphaFoldDB" id="A0A7W9GRA4"/>
<gene>
    <name evidence="2" type="ORF">HD601_002953</name>
</gene>
<dbReference type="RefSeq" id="WP_184823013.1">
    <property type="nucleotide sequence ID" value="NZ_JACHMM010000001.1"/>
</dbReference>
<evidence type="ECO:0000313" key="2">
    <source>
        <dbReference type="EMBL" id="MBB5788378.1"/>
    </source>
</evidence>
<evidence type="ECO:0000259" key="1">
    <source>
        <dbReference type="Pfam" id="PF00724"/>
    </source>
</evidence>
<evidence type="ECO:0000313" key="3">
    <source>
        <dbReference type="Proteomes" id="UP000542813"/>
    </source>
</evidence>
<reference evidence="2 3" key="1">
    <citation type="submission" date="2020-08" db="EMBL/GenBank/DDBJ databases">
        <title>Sequencing the genomes of 1000 actinobacteria strains.</title>
        <authorList>
            <person name="Klenk H.-P."/>
        </authorList>
    </citation>
    <scope>NUCLEOTIDE SEQUENCE [LARGE SCALE GENOMIC DNA]</scope>
    <source>
        <strain evidence="2 3">DSM 102122</strain>
    </source>
</reference>
<dbReference type="GO" id="GO:0010181">
    <property type="term" value="F:FMN binding"/>
    <property type="evidence" value="ECO:0007669"/>
    <property type="project" value="InterPro"/>
</dbReference>
<dbReference type="InterPro" id="IPR013785">
    <property type="entry name" value="Aldolase_TIM"/>
</dbReference>
<dbReference type="Proteomes" id="UP000542813">
    <property type="component" value="Unassembled WGS sequence"/>
</dbReference>
<dbReference type="InterPro" id="IPR045247">
    <property type="entry name" value="Oye-like"/>
</dbReference>
<dbReference type="PANTHER" id="PTHR22893">
    <property type="entry name" value="NADH OXIDOREDUCTASE-RELATED"/>
    <property type="match status" value="1"/>
</dbReference>
<dbReference type="GO" id="GO:0016491">
    <property type="term" value="F:oxidoreductase activity"/>
    <property type="evidence" value="ECO:0007669"/>
    <property type="project" value="UniProtKB-KW"/>
</dbReference>